<keyword evidence="5" id="KW-1185">Reference proteome</keyword>
<sequence>MKTVLITGCSSGFGLATAHYFLERGWKVTATMRSPNEGLFPASEHLRVLALDVTDPGSIQRMLEDAGPIDVLVNNAGIGLLGALEGVSMQAIRDTFETNTFGLMAMIQAILPQFRQRKAGVVINVTSSVTMKSLPLLSVYTASKAAVNAFTESLALELAAFNVRVNLVLPGRAPTTDFGKNAQSRVQGSIPEPYTELAQKMFAEWSQSSQVTEAKEVAEAVWRVANDPASPMRTAAGADAVALETEQRASA</sequence>
<dbReference type="GO" id="GO:0016491">
    <property type="term" value="F:oxidoreductase activity"/>
    <property type="evidence" value="ECO:0007669"/>
    <property type="project" value="UniProtKB-KW"/>
</dbReference>
<dbReference type="PANTHER" id="PTHR43976:SF16">
    <property type="entry name" value="SHORT-CHAIN DEHYDROGENASE_REDUCTASE FAMILY PROTEIN"/>
    <property type="match status" value="1"/>
</dbReference>
<evidence type="ECO:0000256" key="1">
    <source>
        <dbReference type="ARBA" id="ARBA00006484"/>
    </source>
</evidence>
<dbReference type="InterPro" id="IPR020904">
    <property type="entry name" value="Sc_DH/Rdtase_CS"/>
</dbReference>
<evidence type="ECO:0000256" key="3">
    <source>
        <dbReference type="RuleBase" id="RU000363"/>
    </source>
</evidence>
<dbReference type="Pfam" id="PF00106">
    <property type="entry name" value="adh_short"/>
    <property type="match status" value="1"/>
</dbReference>
<dbReference type="InterPro" id="IPR036291">
    <property type="entry name" value="NAD(P)-bd_dom_sf"/>
</dbReference>
<protein>
    <submittedName>
        <fullName evidence="4">NADP-dependent 3-hydroxy acid dehydrogenase YdfG</fullName>
    </submittedName>
</protein>
<comment type="similarity">
    <text evidence="1 3">Belongs to the short-chain dehydrogenases/reductases (SDR) family.</text>
</comment>
<dbReference type="Gene3D" id="3.40.50.720">
    <property type="entry name" value="NAD(P)-binding Rossmann-like Domain"/>
    <property type="match status" value="1"/>
</dbReference>
<dbReference type="PROSITE" id="PS00061">
    <property type="entry name" value="ADH_SHORT"/>
    <property type="match status" value="1"/>
</dbReference>
<evidence type="ECO:0000256" key="2">
    <source>
        <dbReference type="ARBA" id="ARBA00023002"/>
    </source>
</evidence>
<evidence type="ECO:0000313" key="4">
    <source>
        <dbReference type="EMBL" id="SDX21922.1"/>
    </source>
</evidence>
<dbReference type="SUPFAM" id="SSF51735">
    <property type="entry name" value="NAD(P)-binding Rossmann-fold domains"/>
    <property type="match status" value="1"/>
</dbReference>
<proteinExistence type="inferred from homology"/>
<reference evidence="5" key="1">
    <citation type="submission" date="2016-10" db="EMBL/GenBank/DDBJ databases">
        <authorList>
            <person name="Varghese N."/>
            <person name="Submissions S."/>
        </authorList>
    </citation>
    <scope>NUCLEOTIDE SEQUENCE [LARGE SCALE GENOMIC DNA]</scope>
    <source>
        <strain evidence="5">NRRL B-59562</strain>
    </source>
</reference>
<dbReference type="PRINTS" id="PR00081">
    <property type="entry name" value="GDHRDH"/>
</dbReference>
<accession>A0A1H2ZWC8</accession>
<dbReference type="STRING" id="1007099.SAMN05216287_2485"/>
<dbReference type="OrthoDB" id="9775296at2"/>
<dbReference type="EMBL" id="FNNU01000003">
    <property type="protein sequence ID" value="SDX21922.1"/>
    <property type="molecule type" value="Genomic_DNA"/>
</dbReference>
<dbReference type="RefSeq" id="WP_090228486.1">
    <property type="nucleotide sequence ID" value="NZ_FNNU01000003.1"/>
</dbReference>
<dbReference type="PRINTS" id="PR00080">
    <property type="entry name" value="SDRFAMILY"/>
</dbReference>
<keyword evidence="2" id="KW-0560">Oxidoreductase</keyword>
<dbReference type="CDD" id="cd05374">
    <property type="entry name" value="17beta-HSD-like_SDR_c"/>
    <property type="match status" value="1"/>
</dbReference>
<evidence type="ECO:0000313" key="5">
    <source>
        <dbReference type="Proteomes" id="UP000243778"/>
    </source>
</evidence>
<dbReference type="AlphaFoldDB" id="A0A1H2ZWC8"/>
<organism evidence="4 5">
    <name type="scientific">Pseudomonas kuykendallii</name>
    <dbReference type="NCBI Taxonomy" id="1007099"/>
    <lineage>
        <taxon>Bacteria</taxon>
        <taxon>Pseudomonadati</taxon>
        <taxon>Pseudomonadota</taxon>
        <taxon>Gammaproteobacteria</taxon>
        <taxon>Pseudomonadales</taxon>
        <taxon>Pseudomonadaceae</taxon>
        <taxon>Pseudomonas</taxon>
    </lineage>
</organism>
<name>A0A1H2ZWC8_9PSED</name>
<dbReference type="InterPro" id="IPR051911">
    <property type="entry name" value="SDR_oxidoreductase"/>
</dbReference>
<dbReference type="Proteomes" id="UP000243778">
    <property type="component" value="Unassembled WGS sequence"/>
</dbReference>
<dbReference type="InterPro" id="IPR002347">
    <property type="entry name" value="SDR_fam"/>
</dbReference>
<dbReference type="PANTHER" id="PTHR43976">
    <property type="entry name" value="SHORT CHAIN DEHYDROGENASE"/>
    <property type="match status" value="1"/>
</dbReference>
<gene>
    <name evidence="4" type="ORF">SAMN05216287_2485</name>
</gene>